<dbReference type="EMBL" id="CP136862">
    <property type="protein sequence ID" value="WOJ90868.1"/>
    <property type="molecule type" value="Genomic_DNA"/>
</dbReference>
<name>A0ABZ0HUJ0_9HYPH</name>
<sequence>MHKPECNIIQDSPRKLRYGDSIGGLLSEAAAVRSLDNLSQERSIDPCDITRSDTYNVDYACDAAHAAKDDRTKTREALSLFFRVWSNKIGALPVGVIVLSLACVCPSYADTTDQLLEQLRAKGILTRAEYKKLASRHAAEVEQRAAQAAKPPAKTEKVVVINPDDRYLTRLDKGIGARIGQVDVGLSGELVFFGAEQFKQHGTGVVAGGLGGGSAVNNSMAIRSGLLPSALALNLSTNQMGYDIGVTFGLFTGGNNVHVGLLNGNSGGAAVALGTPGVDVRQVFGTIGTPTLGTLKIGRDIGLFGQDAILNDFTIFGAGTIAGNASPSNTSLGRIGFGYVYADWIPQVTYTTPDFYGLTASIGAFTPYQEYDNAGYFNSVTPYSGTLTAHDQPGIQGHLKYVGNIAPDIKLTAWTDGLTQQHRAEEGDAVFLTPGTNVRALAVDGGARLDWGPVTLVGYGYYGVGLGTTALYFDGASIDGEKRKSSGFYAQGSYTFFERLTIGGSYGVSYLKGNAIDYSPYYGDATLVASNASTIAFARYKFTDWVSFQGEWIHSLSRNLAGDGVSTDAVVLGTTFFF</sequence>
<proteinExistence type="predicted"/>
<dbReference type="RefSeq" id="WP_407340455.1">
    <property type="nucleotide sequence ID" value="NZ_CP136862.1"/>
</dbReference>
<accession>A0ABZ0HUJ0</accession>
<evidence type="ECO:0000313" key="2">
    <source>
        <dbReference type="Proteomes" id="UP001626536"/>
    </source>
</evidence>
<gene>
    <name evidence="1" type="ORF">RZS28_06180</name>
</gene>
<reference evidence="1 2" key="1">
    <citation type="submission" date="2023-10" db="EMBL/GenBank/DDBJ databases">
        <title>Novel methanotroph of the genus Methylocapsa from a subarctic wetland.</title>
        <authorList>
            <person name="Belova S.E."/>
            <person name="Oshkin I.Y."/>
            <person name="Miroshnikov K."/>
            <person name="Dedysh S.N."/>
        </authorList>
    </citation>
    <scope>NUCLEOTIDE SEQUENCE [LARGE SCALE GENOMIC DNA]</scope>
    <source>
        <strain evidence="1 2">RX1</strain>
    </source>
</reference>
<organism evidence="1 2">
    <name type="scientific">Methylocapsa polymorpha</name>
    <dbReference type="NCBI Taxonomy" id="3080828"/>
    <lineage>
        <taxon>Bacteria</taxon>
        <taxon>Pseudomonadati</taxon>
        <taxon>Pseudomonadota</taxon>
        <taxon>Alphaproteobacteria</taxon>
        <taxon>Hyphomicrobiales</taxon>
        <taxon>Beijerinckiaceae</taxon>
        <taxon>Methylocapsa</taxon>
    </lineage>
</organism>
<keyword evidence="2" id="KW-1185">Reference proteome</keyword>
<evidence type="ECO:0000313" key="1">
    <source>
        <dbReference type="EMBL" id="WOJ90868.1"/>
    </source>
</evidence>
<protein>
    <submittedName>
        <fullName evidence="1">Porin</fullName>
    </submittedName>
</protein>
<dbReference type="SUPFAM" id="SSF56935">
    <property type="entry name" value="Porins"/>
    <property type="match status" value="1"/>
</dbReference>
<dbReference type="Proteomes" id="UP001626536">
    <property type="component" value="Chromosome"/>
</dbReference>